<gene>
    <name evidence="1" type="primary">ywpF</name>
    <name evidence="1" type="ORF">J43TS3_05930</name>
</gene>
<dbReference type="EMBL" id="BORP01000001">
    <property type="protein sequence ID" value="GIO25982.1"/>
    <property type="molecule type" value="Genomic_DNA"/>
</dbReference>
<dbReference type="Pfam" id="PF14183">
    <property type="entry name" value="YwpF"/>
    <property type="match status" value="1"/>
</dbReference>
<accession>A0A919X4Z8</accession>
<dbReference type="InterPro" id="IPR025573">
    <property type="entry name" value="YwpF"/>
</dbReference>
<reference evidence="1" key="1">
    <citation type="submission" date="2021-03" db="EMBL/GenBank/DDBJ databases">
        <title>Antimicrobial resistance genes in bacteria isolated from Japanese honey, and their potential for conferring macrolide and lincosamide resistance in the American foulbrood pathogen Paenibacillus larvae.</title>
        <authorList>
            <person name="Okamoto M."/>
            <person name="Kumagai M."/>
            <person name="Kanamori H."/>
            <person name="Takamatsu D."/>
        </authorList>
    </citation>
    <scope>NUCLEOTIDE SEQUENCE</scope>
    <source>
        <strain evidence="1">J43TS3</strain>
    </source>
</reference>
<evidence type="ECO:0000313" key="2">
    <source>
        <dbReference type="Proteomes" id="UP000676917"/>
    </source>
</evidence>
<comment type="caution">
    <text evidence="1">The sequence shown here is derived from an EMBL/GenBank/DDBJ whole genome shotgun (WGS) entry which is preliminary data.</text>
</comment>
<evidence type="ECO:0008006" key="3">
    <source>
        <dbReference type="Google" id="ProtNLM"/>
    </source>
</evidence>
<dbReference type="Proteomes" id="UP000676917">
    <property type="component" value="Unassembled WGS sequence"/>
</dbReference>
<dbReference type="AlphaFoldDB" id="A0A919X4Z8"/>
<protein>
    <recommendedName>
        <fullName evidence="3">YwpF-like protein</fullName>
    </recommendedName>
</protein>
<keyword evidence="2" id="KW-1185">Reference proteome</keyword>
<sequence>MKTFLLKDLRILESDHDEITKKNIPLIDGLIINREDDKNSWLIEALVEKEYYSYFQELQDKEEQVMVEVRITKETNHPATFITSIDSINIIGKHIDIHLLGTIVDKRKSKIEEMLSELIDQGYQGEDLLERFKEVLNKKARHEA</sequence>
<dbReference type="RefSeq" id="WP_212919477.1">
    <property type="nucleotide sequence ID" value="NZ_BORP01000001.1"/>
</dbReference>
<organism evidence="1 2">
    <name type="scientific">Ornithinibacillus bavariensis</name>
    <dbReference type="NCBI Taxonomy" id="545502"/>
    <lineage>
        <taxon>Bacteria</taxon>
        <taxon>Bacillati</taxon>
        <taxon>Bacillota</taxon>
        <taxon>Bacilli</taxon>
        <taxon>Bacillales</taxon>
        <taxon>Bacillaceae</taxon>
        <taxon>Ornithinibacillus</taxon>
    </lineage>
</organism>
<proteinExistence type="predicted"/>
<name>A0A919X4Z8_9BACI</name>
<evidence type="ECO:0000313" key="1">
    <source>
        <dbReference type="EMBL" id="GIO25982.1"/>
    </source>
</evidence>